<reference evidence="5 6" key="1">
    <citation type="journal article" date="2019" name="Int. J. Syst. Evol. Microbiol.">
        <title>The Global Catalogue of Microorganisms (GCM) 10K type strain sequencing project: providing services to taxonomists for standard genome sequencing and annotation.</title>
        <authorList>
            <consortium name="The Broad Institute Genomics Platform"/>
            <consortium name="The Broad Institute Genome Sequencing Center for Infectious Disease"/>
            <person name="Wu L."/>
            <person name="Ma J."/>
        </authorList>
    </citation>
    <scope>NUCLEOTIDE SEQUENCE [LARGE SCALE GENOMIC DNA]</scope>
    <source>
        <strain evidence="5 6">CGMCC 1.10387</strain>
    </source>
</reference>
<sequence>MQVAVLSDIHSNRVALDAVLDDLADDESDPDALVCAGDVVGYNPWPAECVAAVREREIPTVMGNHDRAVTSGTAFRFNSMAAAGVEHAREELDDDALGWLADLPDGRTVLDGRVKLVHGHPDDPDRYTYPEEFSPSMLGDEDVLVTGHTHVQGHRVFDEGIVMNPGSVGQPRDSDPRAAYALVDLDDLTVDERRVAYDIDAVVEAVADAGLPDRIGKRLYDGR</sequence>
<dbReference type="SUPFAM" id="SSF56300">
    <property type="entry name" value="Metallo-dependent phosphatases"/>
    <property type="match status" value="1"/>
</dbReference>
<keyword evidence="1 3" id="KW-0479">Metal-binding</keyword>
<dbReference type="PROSITE" id="PS01269">
    <property type="entry name" value="UPF0025"/>
    <property type="match status" value="1"/>
</dbReference>
<protein>
    <recommendedName>
        <fullName evidence="3">Phosphoesterase</fullName>
        <ecNumber evidence="3">3.1.4.-</ecNumber>
    </recommendedName>
</protein>
<dbReference type="EMBL" id="JBHUDP010000002">
    <property type="protein sequence ID" value="MFD1685113.1"/>
    <property type="molecule type" value="Genomic_DNA"/>
</dbReference>
<dbReference type="EC" id="3.1.4.-" evidence="3"/>
<dbReference type="InterPro" id="IPR000979">
    <property type="entry name" value="Phosphodiesterase_MJ0936/Vps29"/>
</dbReference>
<dbReference type="AlphaFoldDB" id="A0ABD6DS76"/>
<evidence type="ECO:0000313" key="6">
    <source>
        <dbReference type="Proteomes" id="UP001597092"/>
    </source>
</evidence>
<feature type="domain" description="Calcineurin-like phosphoesterase" evidence="4">
    <location>
        <begin position="1"/>
        <end position="187"/>
    </location>
</feature>
<dbReference type="PANTHER" id="PTHR42850">
    <property type="entry name" value="METALLOPHOSPHOESTERASE"/>
    <property type="match status" value="1"/>
</dbReference>
<accession>A0ABD6DS76</accession>
<dbReference type="Gene3D" id="3.60.21.10">
    <property type="match status" value="1"/>
</dbReference>
<comment type="similarity">
    <text evidence="3">Belongs to the metallophosphoesterase superfamily. YfcE family.</text>
</comment>
<dbReference type="Proteomes" id="UP001597092">
    <property type="component" value="Unassembled WGS sequence"/>
</dbReference>
<name>A0ABD6DS76_9EURY</name>
<dbReference type="InterPro" id="IPR050126">
    <property type="entry name" value="Ap4A_hydrolase"/>
</dbReference>
<keyword evidence="6" id="KW-1185">Reference proteome</keyword>
<dbReference type="InterPro" id="IPR029052">
    <property type="entry name" value="Metallo-depent_PP-like"/>
</dbReference>
<dbReference type="GO" id="GO:0016787">
    <property type="term" value="F:hydrolase activity"/>
    <property type="evidence" value="ECO:0007669"/>
    <property type="project" value="UniProtKB-UniRule"/>
</dbReference>
<dbReference type="GO" id="GO:0046872">
    <property type="term" value="F:metal ion binding"/>
    <property type="evidence" value="ECO:0007669"/>
    <property type="project" value="UniProtKB-KW"/>
</dbReference>
<dbReference type="RefSeq" id="WP_256306953.1">
    <property type="nucleotide sequence ID" value="NZ_JANHAW010000001.1"/>
</dbReference>
<dbReference type="InterPro" id="IPR020935">
    <property type="entry name" value="PdiEstase_YfcE_CS"/>
</dbReference>
<evidence type="ECO:0000313" key="5">
    <source>
        <dbReference type="EMBL" id="MFD1685113.1"/>
    </source>
</evidence>
<comment type="cofactor">
    <cofactor evidence="3">
        <name>a divalent metal cation</name>
        <dbReference type="ChEBI" id="CHEBI:60240"/>
    </cofactor>
</comment>
<comment type="caution">
    <text evidence="5">The sequence shown here is derived from an EMBL/GenBank/DDBJ whole genome shotgun (WGS) entry which is preliminary data.</text>
</comment>
<keyword evidence="2" id="KW-0378">Hydrolase</keyword>
<dbReference type="Pfam" id="PF12850">
    <property type="entry name" value="Metallophos_2"/>
    <property type="match status" value="1"/>
</dbReference>
<evidence type="ECO:0000256" key="3">
    <source>
        <dbReference type="RuleBase" id="RU362039"/>
    </source>
</evidence>
<evidence type="ECO:0000256" key="2">
    <source>
        <dbReference type="ARBA" id="ARBA00022801"/>
    </source>
</evidence>
<dbReference type="InterPro" id="IPR024654">
    <property type="entry name" value="Calcineurin-like_PHP_lpxH"/>
</dbReference>
<dbReference type="PANTHER" id="PTHR42850:SF2">
    <property type="entry name" value="BLL5683 PROTEIN"/>
    <property type="match status" value="1"/>
</dbReference>
<dbReference type="PIRSF" id="PIRSF000883">
    <property type="entry name" value="Pesterase_MJ0912"/>
    <property type="match status" value="1"/>
</dbReference>
<organism evidence="5 6">
    <name type="scientific">Halobellus litoreus</name>
    <dbReference type="NCBI Taxonomy" id="755310"/>
    <lineage>
        <taxon>Archaea</taxon>
        <taxon>Methanobacteriati</taxon>
        <taxon>Methanobacteriota</taxon>
        <taxon>Stenosarchaea group</taxon>
        <taxon>Halobacteria</taxon>
        <taxon>Halobacteriales</taxon>
        <taxon>Haloferacaceae</taxon>
        <taxon>Halobellus</taxon>
    </lineage>
</organism>
<gene>
    <name evidence="5" type="ORF">ACFSAS_05745</name>
</gene>
<dbReference type="NCBIfam" id="TIGR00040">
    <property type="entry name" value="yfcE"/>
    <property type="match status" value="1"/>
</dbReference>
<proteinExistence type="inferred from homology"/>
<dbReference type="InterPro" id="IPR011152">
    <property type="entry name" value="Pesterase_MJ0912"/>
</dbReference>
<evidence type="ECO:0000259" key="4">
    <source>
        <dbReference type="Pfam" id="PF12850"/>
    </source>
</evidence>
<evidence type="ECO:0000256" key="1">
    <source>
        <dbReference type="ARBA" id="ARBA00022723"/>
    </source>
</evidence>